<dbReference type="AlphaFoldDB" id="A0A174ZTR8"/>
<evidence type="ECO:0000313" key="8">
    <source>
        <dbReference type="Proteomes" id="UP000095662"/>
    </source>
</evidence>
<evidence type="ECO:0000313" key="7">
    <source>
        <dbReference type="EMBL" id="CUQ86620.1"/>
    </source>
</evidence>
<dbReference type="Gene3D" id="2.30.310.10">
    <property type="entry name" value="ibrinogen binding protein from staphylococcus aureus domain"/>
    <property type="match status" value="1"/>
</dbReference>
<dbReference type="Gene3D" id="3.40.970.40">
    <property type="entry name" value="fibrinogen binding protein from staphylococcus aureus domain like"/>
    <property type="match status" value="1"/>
</dbReference>
<evidence type="ECO:0000256" key="4">
    <source>
        <dbReference type="ARBA" id="ARBA00022917"/>
    </source>
</evidence>
<dbReference type="EMBL" id="CZBY01000009">
    <property type="protein sequence ID" value="CUQ86620.1"/>
    <property type="molecule type" value="Genomic_DNA"/>
</dbReference>
<feature type="domain" description="NFACT RNA-binding" evidence="6">
    <location>
        <begin position="468"/>
        <end position="567"/>
    </location>
</feature>
<protein>
    <recommendedName>
        <fullName evidence="5">Rqc2 homolog RqcH</fullName>
        <shortName evidence="5">RqcH</shortName>
    </recommendedName>
</protein>
<proteinExistence type="inferred from homology"/>
<organism evidence="7 8">
    <name type="scientific">[Eubacterium] siraeum</name>
    <dbReference type="NCBI Taxonomy" id="39492"/>
    <lineage>
        <taxon>Bacteria</taxon>
        <taxon>Bacillati</taxon>
        <taxon>Bacillota</taxon>
        <taxon>Clostridia</taxon>
        <taxon>Eubacteriales</taxon>
        <taxon>Oscillospiraceae</taxon>
        <taxon>Oscillospiraceae incertae sedis</taxon>
    </lineage>
</organism>
<dbReference type="Pfam" id="PF05670">
    <property type="entry name" value="NFACT-R_1"/>
    <property type="match status" value="1"/>
</dbReference>
<evidence type="ECO:0000256" key="3">
    <source>
        <dbReference type="ARBA" id="ARBA00022884"/>
    </source>
</evidence>
<comment type="similarity">
    <text evidence="5">Belongs to the NEMF family.</text>
</comment>
<evidence type="ECO:0000259" key="6">
    <source>
        <dbReference type="Pfam" id="PF05670"/>
    </source>
</evidence>
<dbReference type="STRING" id="39492.ERS852540_01331"/>
<keyword evidence="1 5" id="KW-0820">tRNA-binding</keyword>
<dbReference type="InterPro" id="IPR008532">
    <property type="entry name" value="NFACT_RNA-bd"/>
</dbReference>
<keyword evidence="4 5" id="KW-0648">Protein biosynthesis</keyword>
<evidence type="ECO:0000256" key="1">
    <source>
        <dbReference type="ARBA" id="ARBA00022555"/>
    </source>
</evidence>
<dbReference type="InterPro" id="IPR051608">
    <property type="entry name" value="RQC_Subunit_NEMF"/>
</dbReference>
<dbReference type="Proteomes" id="UP000095662">
    <property type="component" value="Unassembled WGS sequence"/>
</dbReference>
<dbReference type="OrthoDB" id="9766163at2"/>
<comment type="function">
    <text evidence="5">Key component of the ribosome quality control system (RQC), a ribosome-associated complex that mediates the extraction of incompletely synthesized nascent chains from stalled ribosomes and their subsequent degradation. RqcH recruits Ala-charged tRNA, and with RqcP directs the elongation of stalled nascent chains on 50S ribosomal subunits, leading to non-templated C-terminal alanine extensions (Ala tail). The Ala tail promotes nascent chain degradation. May add between 1 and at least 8 Ala residues. Binds to stalled 50S ribosomal subunits.</text>
</comment>
<dbReference type="GO" id="GO:0000049">
    <property type="term" value="F:tRNA binding"/>
    <property type="evidence" value="ECO:0007669"/>
    <property type="project" value="UniProtKB-UniRule"/>
</dbReference>
<keyword evidence="2 5" id="KW-0699">rRNA-binding</keyword>
<dbReference type="InterPro" id="IPR043682">
    <property type="entry name" value="RqcH_bacterial"/>
</dbReference>
<dbReference type="Pfam" id="PF05833">
    <property type="entry name" value="NFACT_N"/>
    <property type="match status" value="1"/>
</dbReference>
<dbReference type="GO" id="GO:1990112">
    <property type="term" value="C:RQC complex"/>
    <property type="evidence" value="ECO:0007669"/>
    <property type="project" value="TreeGrafter"/>
</dbReference>
<keyword evidence="3 5" id="KW-0694">RNA-binding</keyword>
<dbReference type="GO" id="GO:0043023">
    <property type="term" value="F:ribosomal large subunit binding"/>
    <property type="evidence" value="ECO:0007669"/>
    <property type="project" value="UniProtKB-UniRule"/>
</dbReference>
<accession>A0A174ZTR8</accession>
<reference evidence="7 8" key="1">
    <citation type="submission" date="2015-09" db="EMBL/GenBank/DDBJ databases">
        <authorList>
            <consortium name="Pathogen Informatics"/>
        </authorList>
    </citation>
    <scope>NUCLEOTIDE SEQUENCE [LARGE SCALE GENOMIC DNA]</scope>
    <source>
        <strain evidence="7 8">2789STDY5834928</strain>
    </source>
</reference>
<dbReference type="PANTHER" id="PTHR15239:SF6">
    <property type="entry name" value="RIBOSOME QUALITY CONTROL COMPLEX SUBUNIT NEMF"/>
    <property type="match status" value="1"/>
</dbReference>
<comment type="subunit">
    <text evidence="5">Associates with stalled 50S ribosomal subunits. Binds to RqcP.</text>
</comment>
<dbReference type="GO" id="GO:0019843">
    <property type="term" value="F:rRNA binding"/>
    <property type="evidence" value="ECO:0007669"/>
    <property type="project" value="UniProtKB-UniRule"/>
</dbReference>
<dbReference type="PANTHER" id="PTHR15239">
    <property type="entry name" value="NUCLEAR EXPORT MEDIATOR FACTOR NEMF"/>
    <property type="match status" value="1"/>
</dbReference>
<dbReference type="FunFam" id="2.30.310.10:FF:000004">
    <property type="entry name" value="Fibronectin-binding protein A"/>
    <property type="match status" value="1"/>
</dbReference>
<evidence type="ECO:0000256" key="5">
    <source>
        <dbReference type="HAMAP-Rule" id="MF_00844"/>
    </source>
</evidence>
<sequence length="587" mass="66151">MSLDGTFLHCVVSEMLSAGLVGGRIDKIYQPSREEIIISIRSAGKHNKILISSNSMSARVCMTERAAENPSAPPMFCMLLRKHLSGGKLLDITQDGLERIINFDFECMNEIGDMVVNRLTAEIMGRHSNIILMAKKDGVYRVTDSIKRITDDVSSVRRILPNIVYETPPRDLTRVNFLICSDSEFINAVKQGDGKRLSKHLTACLEGISPVFARECAYYSCRDTDFAVDDMTDDNYDRLLFFIKRAREYVTDKNGFTILRDLNGAYKDFCFMPIEQYGTQMLVSHADGANALLDIFYGSKAENERMKQRSRDLLKMLMNTYERIARKLELQKGELAQCGEREVFRVRGDVVSANIYRMEKGMTELTAEDYSTGETVTVPLDVRLTPSQNAQKYYAEYKKLEKAEKMLTKLIADGENELIYIDSVFDAASRATSNAEISEIKQELAANGYIHTNTVNKKTQVKPKPPMHFVTDDGYDVYIGRNNIQNDKLTVKTAEPDDMWLHTKNTAGSHVIIKAKNGEISDNAILQAASLAAYCSKAQNSTKVPVDYTRIRFVKKPNGAKPGMVIFTNNYTVLVDPDEQLFARVEA</sequence>
<evidence type="ECO:0000256" key="2">
    <source>
        <dbReference type="ARBA" id="ARBA00022730"/>
    </source>
</evidence>
<dbReference type="GO" id="GO:0072344">
    <property type="term" value="P:rescue of stalled ribosome"/>
    <property type="evidence" value="ECO:0007669"/>
    <property type="project" value="UniProtKB-UniRule"/>
</dbReference>
<gene>
    <name evidence="5" type="primary">rqcH</name>
    <name evidence="7" type="ORF">ERS852540_01331</name>
</gene>
<dbReference type="HAMAP" id="MF_00844_B">
    <property type="entry name" value="RqcH_B"/>
    <property type="match status" value="1"/>
</dbReference>
<name>A0A174ZTR8_9FIRM</name>